<feature type="transmembrane region" description="Helical" evidence="1">
    <location>
        <begin position="71"/>
        <end position="104"/>
    </location>
</feature>
<accession>A0AAV8W8L7</accession>
<proteinExistence type="predicted"/>
<dbReference type="AlphaFoldDB" id="A0AAV8W8L7"/>
<evidence type="ECO:0008006" key="4">
    <source>
        <dbReference type="Google" id="ProtNLM"/>
    </source>
</evidence>
<name>A0AAV8W8L7_9CUCU</name>
<protein>
    <recommendedName>
        <fullName evidence="4">ABC transmembrane type-1 domain-containing protein</fullName>
    </recommendedName>
</protein>
<organism evidence="2 3">
    <name type="scientific">Exocentrus adspersus</name>
    <dbReference type="NCBI Taxonomy" id="1586481"/>
    <lineage>
        <taxon>Eukaryota</taxon>
        <taxon>Metazoa</taxon>
        <taxon>Ecdysozoa</taxon>
        <taxon>Arthropoda</taxon>
        <taxon>Hexapoda</taxon>
        <taxon>Insecta</taxon>
        <taxon>Pterygota</taxon>
        <taxon>Neoptera</taxon>
        <taxon>Endopterygota</taxon>
        <taxon>Coleoptera</taxon>
        <taxon>Polyphaga</taxon>
        <taxon>Cucujiformia</taxon>
        <taxon>Chrysomeloidea</taxon>
        <taxon>Cerambycidae</taxon>
        <taxon>Lamiinae</taxon>
        <taxon>Acanthocinini</taxon>
        <taxon>Exocentrus</taxon>
    </lineage>
</organism>
<keyword evidence="1" id="KW-0812">Transmembrane</keyword>
<sequence length="112" mass="12351">MKNVSITCSDIFQPYFQPLAAWLVKRPGLTLTMVIFSSVILLPLITSAALTPFILLLELINYIATKGMINVAYVVLFQGIALASLTVILFSIALTTVIALGVLYSSYNRFYK</sequence>
<feature type="transmembrane region" description="Helical" evidence="1">
    <location>
        <begin position="33"/>
        <end position="59"/>
    </location>
</feature>
<evidence type="ECO:0000313" key="3">
    <source>
        <dbReference type="Proteomes" id="UP001159042"/>
    </source>
</evidence>
<dbReference type="EMBL" id="JANEYG010000006">
    <property type="protein sequence ID" value="KAJ8922869.1"/>
    <property type="molecule type" value="Genomic_DNA"/>
</dbReference>
<evidence type="ECO:0000313" key="2">
    <source>
        <dbReference type="EMBL" id="KAJ8922869.1"/>
    </source>
</evidence>
<reference evidence="2 3" key="1">
    <citation type="journal article" date="2023" name="Insect Mol. Biol.">
        <title>Genome sequencing provides insights into the evolution of gene families encoding plant cell wall-degrading enzymes in longhorned beetles.</title>
        <authorList>
            <person name="Shin N.R."/>
            <person name="Okamura Y."/>
            <person name="Kirsch R."/>
            <person name="Pauchet Y."/>
        </authorList>
    </citation>
    <scope>NUCLEOTIDE SEQUENCE [LARGE SCALE GENOMIC DNA]</scope>
    <source>
        <strain evidence="2">EAD_L_NR</strain>
    </source>
</reference>
<gene>
    <name evidence="2" type="ORF">NQ315_007904</name>
</gene>
<keyword evidence="1" id="KW-1133">Transmembrane helix</keyword>
<evidence type="ECO:0000256" key="1">
    <source>
        <dbReference type="SAM" id="Phobius"/>
    </source>
</evidence>
<comment type="caution">
    <text evidence="2">The sequence shown here is derived from an EMBL/GenBank/DDBJ whole genome shotgun (WGS) entry which is preliminary data.</text>
</comment>
<dbReference type="Proteomes" id="UP001159042">
    <property type="component" value="Unassembled WGS sequence"/>
</dbReference>
<keyword evidence="3" id="KW-1185">Reference proteome</keyword>
<keyword evidence="1" id="KW-0472">Membrane</keyword>